<dbReference type="AlphaFoldDB" id="A0A9P1CIH0"/>
<proteinExistence type="predicted"/>
<dbReference type="EMBL" id="CAMXCT010001609">
    <property type="protein sequence ID" value="CAI3991588.1"/>
    <property type="molecule type" value="Genomic_DNA"/>
</dbReference>
<gene>
    <name evidence="2" type="ORF">C1SCF055_LOCUS18485</name>
</gene>
<evidence type="ECO:0000259" key="1">
    <source>
        <dbReference type="Pfam" id="PF05050"/>
    </source>
</evidence>
<organism evidence="2">
    <name type="scientific">Cladocopium goreaui</name>
    <dbReference type="NCBI Taxonomy" id="2562237"/>
    <lineage>
        <taxon>Eukaryota</taxon>
        <taxon>Sar</taxon>
        <taxon>Alveolata</taxon>
        <taxon>Dinophyceae</taxon>
        <taxon>Suessiales</taxon>
        <taxon>Symbiodiniaceae</taxon>
        <taxon>Cladocopium</taxon>
    </lineage>
</organism>
<evidence type="ECO:0000313" key="3">
    <source>
        <dbReference type="EMBL" id="CAL4778900.1"/>
    </source>
</evidence>
<feature type="domain" description="Methyltransferase FkbM" evidence="1">
    <location>
        <begin position="61"/>
        <end position="254"/>
    </location>
</feature>
<dbReference type="EMBL" id="CAMXCT020001609">
    <property type="protein sequence ID" value="CAL1144963.1"/>
    <property type="molecule type" value="Genomic_DNA"/>
</dbReference>
<comment type="caution">
    <text evidence="2">The sequence shown here is derived from an EMBL/GenBank/DDBJ whole genome shotgun (WGS) entry which is preliminary data.</text>
</comment>
<evidence type="ECO:0000313" key="4">
    <source>
        <dbReference type="Proteomes" id="UP001152797"/>
    </source>
</evidence>
<keyword evidence="4" id="KW-1185">Reference proteome</keyword>
<protein>
    <submittedName>
        <fullName evidence="3">Methyltransferase FkbM domain-containing protein</fullName>
    </submittedName>
</protein>
<reference evidence="2" key="1">
    <citation type="submission" date="2022-10" db="EMBL/GenBank/DDBJ databases">
        <authorList>
            <person name="Chen Y."/>
            <person name="Dougan E. K."/>
            <person name="Chan C."/>
            <person name="Rhodes N."/>
            <person name="Thang M."/>
        </authorList>
    </citation>
    <scope>NUCLEOTIDE SEQUENCE</scope>
</reference>
<dbReference type="GO" id="GO:0008168">
    <property type="term" value="F:methyltransferase activity"/>
    <property type="evidence" value="ECO:0007669"/>
    <property type="project" value="UniProtKB-KW"/>
</dbReference>
<accession>A0A9P1CIH0</accession>
<dbReference type="InterPro" id="IPR006342">
    <property type="entry name" value="FkbM_mtfrase"/>
</dbReference>
<dbReference type="Pfam" id="PF05050">
    <property type="entry name" value="Methyltransf_21"/>
    <property type="match status" value="1"/>
</dbReference>
<sequence length="481" mass="53129">MPEGLFASIQVAHWPFALNWQHLPSQPRHFFFEIGANNHELERDELGQLLDGEDDSEGGFLLSFEPLLDKYSYLLSFSSGGGAENNAAVNLGLQHRRGLALPYAVGHCGESKSDRSSKGIGAAVFHVTALDGCSSLRPPTADFKLQNQEIASTGAGMSWPSWVVDRCAHLQEERSVPCVSLATVVGNWLGARPIARMKVDAQGSDLDVIKSAGEFLHRLLFINLEVHSRLAAPLYHGQASCDEVLLTMRNLGFVLADARKIGSACNFTMPEGNLDFVRREVWPLWRSFYKDYAYCDVFSAAGACGGPHCIAPRIRAQVNRTGGCEGEIQDRLTFESSALGMVQVWVSPGCEENLQIRLVDQHISFWIHQGPVKGKVCSVQSGFIASTNGPMVRLQVDDRRAMGAHKSKLVILKGLLDQEAEKAGESLTMYLDASARFDPDIYWPQPCELLMKSAHWIHIFRVSTQFVATNKSSEFCVLDKF</sequence>
<dbReference type="EMBL" id="CAMXCT030001609">
    <property type="protein sequence ID" value="CAL4778900.1"/>
    <property type="molecule type" value="Genomic_DNA"/>
</dbReference>
<name>A0A9P1CIH0_9DINO</name>
<keyword evidence="3" id="KW-0489">Methyltransferase</keyword>
<dbReference type="Gene3D" id="3.40.50.150">
    <property type="entry name" value="Vaccinia Virus protein VP39"/>
    <property type="match status" value="1"/>
</dbReference>
<keyword evidence="3" id="KW-0808">Transferase</keyword>
<dbReference type="OrthoDB" id="206318at2759"/>
<dbReference type="InterPro" id="IPR029063">
    <property type="entry name" value="SAM-dependent_MTases_sf"/>
</dbReference>
<reference evidence="3 4" key="2">
    <citation type="submission" date="2024-05" db="EMBL/GenBank/DDBJ databases">
        <authorList>
            <person name="Chen Y."/>
            <person name="Shah S."/>
            <person name="Dougan E. K."/>
            <person name="Thang M."/>
            <person name="Chan C."/>
        </authorList>
    </citation>
    <scope>NUCLEOTIDE SEQUENCE [LARGE SCALE GENOMIC DNA]</scope>
</reference>
<dbReference type="Proteomes" id="UP001152797">
    <property type="component" value="Unassembled WGS sequence"/>
</dbReference>
<dbReference type="SUPFAM" id="SSF53335">
    <property type="entry name" value="S-adenosyl-L-methionine-dependent methyltransferases"/>
    <property type="match status" value="1"/>
</dbReference>
<dbReference type="GO" id="GO:0032259">
    <property type="term" value="P:methylation"/>
    <property type="evidence" value="ECO:0007669"/>
    <property type="project" value="UniProtKB-KW"/>
</dbReference>
<evidence type="ECO:0000313" key="2">
    <source>
        <dbReference type="EMBL" id="CAI3991588.1"/>
    </source>
</evidence>